<name>Q093A9_STIAD</name>
<evidence type="ECO:0000313" key="2">
    <source>
        <dbReference type="Proteomes" id="UP000032702"/>
    </source>
</evidence>
<organism evidence="1 2">
    <name type="scientific">Stigmatella aurantiaca (strain DW4/3-1)</name>
    <dbReference type="NCBI Taxonomy" id="378806"/>
    <lineage>
        <taxon>Bacteria</taxon>
        <taxon>Pseudomonadati</taxon>
        <taxon>Myxococcota</taxon>
        <taxon>Myxococcia</taxon>
        <taxon>Myxococcales</taxon>
        <taxon>Cystobacterineae</taxon>
        <taxon>Archangiaceae</taxon>
        <taxon>Stigmatella</taxon>
    </lineage>
</organism>
<proteinExistence type="predicted"/>
<evidence type="ECO:0000313" key="1">
    <source>
        <dbReference type="EMBL" id="EAU66815.1"/>
    </source>
</evidence>
<reference evidence="1 2" key="1">
    <citation type="submission" date="2006-04" db="EMBL/GenBank/DDBJ databases">
        <authorList>
            <person name="Nierman W.C."/>
        </authorList>
    </citation>
    <scope>NUCLEOTIDE SEQUENCE [LARGE SCALE GENOMIC DNA]</scope>
    <source>
        <strain evidence="1 2">DW4/3-1</strain>
    </source>
</reference>
<dbReference type="EMBL" id="AAMD01000046">
    <property type="protein sequence ID" value="EAU66815.1"/>
    <property type="molecule type" value="Genomic_DNA"/>
</dbReference>
<keyword evidence="1" id="KW-0067">ATP-binding</keyword>
<gene>
    <name evidence="1" type="ORF">STIAU_3055</name>
</gene>
<protein>
    <submittedName>
        <fullName evidence="1">Putative large ATP-binding protein</fullName>
    </submittedName>
</protein>
<comment type="caution">
    <text evidence="1">The sequence shown here is derived from an EMBL/GenBank/DDBJ whole genome shotgun (WGS) entry which is preliminary data.</text>
</comment>
<dbReference type="AlphaFoldDB" id="Q093A9"/>
<accession>Q093A9</accession>
<sequence>MFLDGVNEVPDRDRVEIPKAIAQLIGRWHEAIAKEFESRGLPSTGLGEQAEKLKRELRENPPIAQLATNPLLAAMICALHRERNQRLPESQAELCEALCHMLLRRRERESQPRLEEFPKAYRALSYPQKRAIVAELAVHMVRNETSARWAMCLNRFEPISVKGTVRSWMG</sequence>
<dbReference type="Proteomes" id="UP000032702">
    <property type="component" value="Unassembled WGS sequence"/>
</dbReference>
<keyword evidence="1" id="KW-0547">Nucleotide-binding</keyword>
<dbReference type="GO" id="GO:0005524">
    <property type="term" value="F:ATP binding"/>
    <property type="evidence" value="ECO:0007669"/>
    <property type="project" value="UniProtKB-KW"/>
</dbReference>